<feature type="compositionally biased region" description="Polar residues" evidence="1">
    <location>
        <begin position="696"/>
        <end position="707"/>
    </location>
</feature>
<sequence length="778" mass="86604">MLQTRHNNKWPQGHMDSTRAQHRASRVKALWSPIRRRLTREWTKSPPQDPTAQHGHLPISADRTVIFPRPHLAPASFTVSPNLSPSLQSPLSILIVLSSLHHFCLLFLSLPLSLFEVLEVFCSLAAPIPPPCARIPALLFGSLSIPTSEKKRKDMLKADICFLYMLATGPQVLFLGQEQEKGRTISTFSLTEKGMDHDLRTRERDAANFTRSKMGVCVAICEEKKNREENGACSFPSIVAQPLPLTSNQMATDLDQAYERWSQEELSDGDESHDISASQMLDGSISFGRFPIESLSWERRSVFTHNRCQEELEKFNGLVAKKKAYFEERYRRIRAMKAQQNQQIVLTLDYSGDGSISSQSGDEGVVANQHDSLGDGAENVSHSSPKDVKAGTAFQQEAHCNESLQERCSVESTLPNLTSSSGILDSIEQDKNSIGNVFVPPLETESSIPLTTDMEEIESNYSSNIDNIEVSCIHENLVVDLDPRRVTQGTQLDSSNTNLPQLQSIRKSLVDKPLSNVKEPASVGNVANIKGETKVKMVRSSKGLRASPQKMVSQTLNTTTTSRIKNKAMPILVASNRQHVESRPNKSNPGPFTLVMERRANSRGTSANLDSKGSKMLVGSQSHAKGNLTLQEMTKKTAINTGATRGGLEIKRDLKEVRNKPFAVHSPITSLKKTDAHVTRPSKSRSLNLPARTKFTSNARTESQIATAKQREGNAKMREFQRITTKTSTPPSYQKMRTETTKPLAARDNDVSRSVRKSKLDNLSLDGRKTRREIPYWR</sequence>
<feature type="region of interest" description="Disordered" evidence="1">
    <location>
        <begin position="725"/>
        <end position="778"/>
    </location>
</feature>
<feature type="region of interest" description="Disordered" evidence="1">
    <location>
        <begin position="1"/>
        <end position="22"/>
    </location>
</feature>
<evidence type="ECO:0000313" key="2">
    <source>
        <dbReference type="EMBL" id="WOK96523.1"/>
    </source>
</evidence>
<dbReference type="PANTHER" id="PTHR47286:SF2">
    <property type="entry name" value="F3I6.9 PROTEIN"/>
    <property type="match status" value="1"/>
</dbReference>
<evidence type="ECO:0000256" key="1">
    <source>
        <dbReference type="SAM" id="MobiDB-lite"/>
    </source>
</evidence>
<organism evidence="2 3">
    <name type="scientific">Canna indica</name>
    <name type="common">Indian-shot</name>
    <dbReference type="NCBI Taxonomy" id="4628"/>
    <lineage>
        <taxon>Eukaryota</taxon>
        <taxon>Viridiplantae</taxon>
        <taxon>Streptophyta</taxon>
        <taxon>Embryophyta</taxon>
        <taxon>Tracheophyta</taxon>
        <taxon>Spermatophyta</taxon>
        <taxon>Magnoliopsida</taxon>
        <taxon>Liliopsida</taxon>
        <taxon>Zingiberales</taxon>
        <taxon>Cannaceae</taxon>
        <taxon>Canna</taxon>
    </lineage>
</organism>
<reference evidence="2 3" key="1">
    <citation type="submission" date="2023-10" db="EMBL/GenBank/DDBJ databases">
        <title>Chromosome-scale genome assembly provides insights into flower coloration mechanisms of Canna indica.</title>
        <authorList>
            <person name="Li C."/>
        </authorList>
    </citation>
    <scope>NUCLEOTIDE SEQUENCE [LARGE SCALE GENOMIC DNA]</scope>
    <source>
        <tissue evidence="2">Flower</tissue>
    </source>
</reference>
<accession>A0AAQ3JW64</accession>
<name>A0AAQ3JW64_9LILI</name>
<dbReference type="EMBL" id="CP136891">
    <property type="protein sequence ID" value="WOK96523.1"/>
    <property type="molecule type" value="Genomic_DNA"/>
</dbReference>
<dbReference type="AlphaFoldDB" id="A0AAQ3JW64"/>
<feature type="region of interest" description="Disordered" evidence="1">
    <location>
        <begin position="696"/>
        <end position="715"/>
    </location>
</feature>
<feature type="compositionally biased region" description="Basic and acidic residues" evidence="1">
    <location>
        <begin position="766"/>
        <end position="778"/>
    </location>
</feature>
<dbReference type="Proteomes" id="UP001327560">
    <property type="component" value="Chromosome 2"/>
</dbReference>
<keyword evidence="3" id="KW-1185">Reference proteome</keyword>
<protein>
    <submittedName>
        <fullName evidence="2">Protein WVD2-like 7 isoform X4</fullName>
    </submittedName>
</protein>
<feature type="compositionally biased region" description="Basic and acidic residues" evidence="1">
    <location>
        <begin position="736"/>
        <end position="753"/>
    </location>
</feature>
<gene>
    <name evidence="2" type="ORF">Cni_G05230</name>
</gene>
<evidence type="ECO:0000313" key="3">
    <source>
        <dbReference type="Proteomes" id="UP001327560"/>
    </source>
</evidence>
<proteinExistence type="predicted"/>
<dbReference type="PANTHER" id="PTHR47286">
    <property type="entry name" value="F3I6.9 PROTEIN"/>
    <property type="match status" value="1"/>
</dbReference>